<protein>
    <recommendedName>
        <fullName evidence="5">Secreted protein</fullName>
    </recommendedName>
</protein>
<organism evidence="3 4">
    <name type="scientific">Lentzea albidocapillata subsp. violacea</name>
    <dbReference type="NCBI Taxonomy" id="128104"/>
    <lineage>
        <taxon>Bacteria</taxon>
        <taxon>Bacillati</taxon>
        <taxon>Actinomycetota</taxon>
        <taxon>Actinomycetes</taxon>
        <taxon>Pseudonocardiales</taxon>
        <taxon>Pseudonocardiaceae</taxon>
        <taxon>Lentzea</taxon>
    </lineage>
</organism>
<feature type="region of interest" description="Disordered" evidence="1">
    <location>
        <begin position="228"/>
        <end position="258"/>
    </location>
</feature>
<dbReference type="Proteomes" id="UP000199682">
    <property type="component" value="Unassembled WGS sequence"/>
</dbReference>
<evidence type="ECO:0000256" key="1">
    <source>
        <dbReference type="SAM" id="MobiDB-lite"/>
    </source>
</evidence>
<feature type="chain" id="PRO_5011501187" description="Secreted protein" evidence="2">
    <location>
        <begin position="47"/>
        <end position="258"/>
    </location>
</feature>
<evidence type="ECO:0000256" key="2">
    <source>
        <dbReference type="SAM" id="SignalP"/>
    </source>
</evidence>
<reference evidence="4" key="1">
    <citation type="submission" date="2016-10" db="EMBL/GenBank/DDBJ databases">
        <authorList>
            <person name="Varghese N."/>
            <person name="Submissions S."/>
        </authorList>
    </citation>
    <scope>NUCLEOTIDE SEQUENCE [LARGE SCALE GENOMIC DNA]</scope>
    <source>
        <strain evidence="4">DSM 44796</strain>
    </source>
</reference>
<proteinExistence type="predicted"/>
<keyword evidence="2" id="KW-0732">Signal</keyword>
<dbReference type="EMBL" id="FNET01000006">
    <property type="protein sequence ID" value="SDK58144.1"/>
    <property type="molecule type" value="Genomic_DNA"/>
</dbReference>
<gene>
    <name evidence="3" type="ORF">SAMN04488074_106122</name>
</gene>
<name>A0A1G9D374_9PSEU</name>
<accession>A0A1G9D374</accession>
<evidence type="ECO:0000313" key="4">
    <source>
        <dbReference type="Proteomes" id="UP000199682"/>
    </source>
</evidence>
<dbReference type="AlphaFoldDB" id="A0A1G9D374"/>
<evidence type="ECO:0008006" key="5">
    <source>
        <dbReference type="Google" id="ProtNLM"/>
    </source>
</evidence>
<evidence type="ECO:0000313" key="3">
    <source>
        <dbReference type="EMBL" id="SDK58144.1"/>
    </source>
</evidence>
<dbReference type="RefSeq" id="WP_090006596.1">
    <property type="nucleotide sequence ID" value="NZ_FNET01000006.1"/>
</dbReference>
<feature type="signal peptide" evidence="2">
    <location>
        <begin position="1"/>
        <end position="46"/>
    </location>
</feature>
<sequence length="258" mass="26353">MFSTELRAKTGANGIRRFATRALLAVGGAIAGTAVAWALATTSANAADTVPAADAHQFDAISKLVSNTDEKLPVVVPAAKAVHKIDETLRAEQEKARAALPDVQVSQAVEQISARFLPQATRIGQSSSPASERAMDVTFPEIPAPTTDAGQSPAPVVSQFTGPSGGSWTDLLEHNDFVVPSEQHPSLPSTPLPKLPVPAPAPVQCASCNDGSGSAKGSMMAALAAPGDAHGISSTRALAPSTDEVTVTPGKQPGINPD</sequence>